<feature type="transmembrane region" description="Helical" evidence="9">
    <location>
        <begin position="135"/>
        <end position="152"/>
    </location>
</feature>
<comment type="function">
    <text evidence="9">Part of the tripartite ATP-independent periplasmic (TRAP) transport system.</text>
</comment>
<evidence type="ECO:0000256" key="4">
    <source>
        <dbReference type="ARBA" id="ARBA00022519"/>
    </source>
</evidence>
<dbReference type="EMBL" id="JADBEO010000029">
    <property type="protein sequence ID" value="MDR4307642.1"/>
    <property type="molecule type" value="Genomic_DNA"/>
</dbReference>
<feature type="transmembrane region" description="Helical" evidence="9">
    <location>
        <begin position="21"/>
        <end position="42"/>
    </location>
</feature>
<evidence type="ECO:0000313" key="12">
    <source>
        <dbReference type="Proteomes" id="UP001181622"/>
    </source>
</evidence>
<feature type="domain" description="Tripartite ATP-independent periplasmic transporters DctQ component" evidence="10">
    <location>
        <begin position="30"/>
        <end position="162"/>
    </location>
</feature>
<comment type="similarity">
    <text evidence="8 9">Belongs to the TRAP transporter small permease family.</text>
</comment>
<accession>A0ABU1DHS7</accession>
<protein>
    <recommendedName>
        <fullName evidence="9">TRAP transporter small permease protein</fullName>
    </recommendedName>
</protein>
<gene>
    <name evidence="11" type="ORF">IHQ68_13540</name>
</gene>
<evidence type="ECO:0000256" key="6">
    <source>
        <dbReference type="ARBA" id="ARBA00022989"/>
    </source>
</evidence>
<evidence type="ECO:0000256" key="1">
    <source>
        <dbReference type="ARBA" id="ARBA00004429"/>
    </source>
</evidence>
<keyword evidence="2 9" id="KW-0813">Transport</keyword>
<dbReference type="InterPro" id="IPR007387">
    <property type="entry name" value="TRAP_DctQ"/>
</dbReference>
<evidence type="ECO:0000256" key="7">
    <source>
        <dbReference type="ARBA" id="ARBA00023136"/>
    </source>
</evidence>
<keyword evidence="4 9" id="KW-0997">Cell inner membrane</keyword>
<feature type="transmembrane region" description="Helical" evidence="9">
    <location>
        <begin position="54"/>
        <end position="72"/>
    </location>
</feature>
<dbReference type="InterPro" id="IPR055348">
    <property type="entry name" value="DctQ"/>
</dbReference>
<evidence type="ECO:0000256" key="5">
    <source>
        <dbReference type="ARBA" id="ARBA00022692"/>
    </source>
</evidence>
<feature type="transmembrane region" description="Helical" evidence="9">
    <location>
        <begin position="93"/>
        <end position="115"/>
    </location>
</feature>
<keyword evidence="12" id="KW-1185">Reference proteome</keyword>
<dbReference type="Proteomes" id="UP001181622">
    <property type="component" value="Unassembled WGS sequence"/>
</dbReference>
<evidence type="ECO:0000256" key="8">
    <source>
        <dbReference type="ARBA" id="ARBA00038436"/>
    </source>
</evidence>
<keyword evidence="3" id="KW-1003">Cell membrane</keyword>
<dbReference type="RefSeq" id="WP_309392677.1">
    <property type="nucleotide sequence ID" value="NZ_JADBEO010000029.1"/>
</dbReference>
<organism evidence="11 12">
    <name type="scientific">Chelatococcus sambhunathii</name>
    <dbReference type="NCBI Taxonomy" id="363953"/>
    <lineage>
        <taxon>Bacteria</taxon>
        <taxon>Pseudomonadati</taxon>
        <taxon>Pseudomonadota</taxon>
        <taxon>Alphaproteobacteria</taxon>
        <taxon>Hyphomicrobiales</taxon>
        <taxon>Chelatococcaceae</taxon>
        <taxon>Chelatococcus</taxon>
    </lineage>
</organism>
<reference evidence="11" key="1">
    <citation type="submission" date="2020-10" db="EMBL/GenBank/DDBJ databases">
        <authorList>
            <person name="Abbas A."/>
            <person name="Razzaq R."/>
            <person name="Waqas M."/>
            <person name="Abbas N."/>
            <person name="Nielsen T.K."/>
            <person name="Hansen L.H."/>
            <person name="Hussain S."/>
            <person name="Shahid M."/>
        </authorList>
    </citation>
    <scope>NUCLEOTIDE SEQUENCE</scope>
    <source>
        <strain evidence="11">S14</strain>
    </source>
</reference>
<evidence type="ECO:0000313" key="11">
    <source>
        <dbReference type="EMBL" id="MDR4307642.1"/>
    </source>
</evidence>
<comment type="subunit">
    <text evidence="9">The complex comprises the extracytoplasmic solute receptor protein and the two transmembrane proteins.</text>
</comment>
<evidence type="ECO:0000256" key="3">
    <source>
        <dbReference type="ARBA" id="ARBA00022475"/>
    </source>
</evidence>
<comment type="subcellular location">
    <subcellularLocation>
        <location evidence="1 9">Cell inner membrane</location>
        <topology evidence="1 9">Multi-pass membrane protein</topology>
    </subcellularLocation>
</comment>
<dbReference type="PANTHER" id="PTHR35011">
    <property type="entry name" value="2,3-DIKETO-L-GULONATE TRAP TRANSPORTER SMALL PERMEASE PROTEIN YIAM"/>
    <property type="match status" value="1"/>
</dbReference>
<keyword evidence="6 9" id="KW-1133">Transmembrane helix</keyword>
<comment type="caution">
    <text evidence="11">The sequence shown here is derived from an EMBL/GenBank/DDBJ whole genome shotgun (WGS) entry which is preliminary data.</text>
</comment>
<sequence>MGALLGVSRAIDAMNTVIGRVAMWFTLAAVLISTGNAVVRYLAPRYSSNAWLEAQWYLFGATFMLCAAYTLLKNEHIRIDVLASRWSKRTRDWVDVAGHALVLIPFCLLMIYDLWPFVKGSYLSGEVSNNPGGLIKWPAKALILVGFVLLLLQGISELIKRIAVIRGLIPDPHEEKHEFDDDHVVA</sequence>
<keyword evidence="7 9" id="KW-0472">Membrane</keyword>
<keyword evidence="5 9" id="KW-0812">Transmembrane</keyword>
<evidence type="ECO:0000256" key="2">
    <source>
        <dbReference type="ARBA" id="ARBA00022448"/>
    </source>
</evidence>
<evidence type="ECO:0000259" key="10">
    <source>
        <dbReference type="Pfam" id="PF04290"/>
    </source>
</evidence>
<proteinExistence type="inferred from homology"/>
<dbReference type="PANTHER" id="PTHR35011:SF4">
    <property type="entry name" value="SLL1102 PROTEIN"/>
    <property type="match status" value="1"/>
</dbReference>
<dbReference type="Pfam" id="PF04290">
    <property type="entry name" value="DctQ"/>
    <property type="match status" value="1"/>
</dbReference>
<evidence type="ECO:0000256" key="9">
    <source>
        <dbReference type="RuleBase" id="RU369079"/>
    </source>
</evidence>
<name>A0ABU1DHS7_9HYPH</name>